<sequence length="94" mass="11168">MDFRELGYDARDWINLAQDRDRWRPYVRAAMNPGFCKSHLKLLLYDIMDIPIVDVQGVLGRKTVMPCDITPRDRDDTVYMVLWFKEADGEPLYR</sequence>
<keyword evidence="2" id="KW-1185">Reference proteome</keyword>
<reference evidence="1 2" key="1">
    <citation type="journal article" date="2022" name="Allergy">
        <title>Genome assembly and annotation of Periplaneta americana reveal a comprehensive cockroach allergen profile.</title>
        <authorList>
            <person name="Wang L."/>
            <person name="Xiong Q."/>
            <person name="Saelim N."/>
            <person name="Wang L."/>
            <person name="Nong W."/>
            <person name="Wan A.T."/>
            <person name="Shi M."/>
            <person name="Liu X."/>
            <person name="Cao Q."/>
            <person name="Hui J.H.L."/>
            <person name="Sookrung N."/>
            <person name="Leung T.F."/>
            <person name="Tungtrongchitr A."/>
            <person name="Tsui S.K.W."/>
        </authorList>
    </citation>
    <scope>NUCLEOTIDE SEQUENCE [LARGE SCALE GENOMIC DNA]</scope>
    <source>
        <strain evidence="1">PWHHKU_190912</strain>
    </source>
</reference>
<evidence type="ECO:0000313" key="2">
    <source>
        <dbReference type="Proteomes" id="UP001148838"/>
    </source>
</evidence>
<organism evidence="1 2">
    <name type="scientific">Periplaneta americana</name>
    <name type="common">American cockroach</name>
    <name type="synonym">Blatta americana</name>
    <dbReference type="NCBI Taxonomy" id="6978"/>
    <lineage>
        <taxon>Eukaryota</taxon>
        <taxon>Metazoa</taxon>
        <taxon>Ecdysozoa</taxon>
        <taxon>Arthropoda</taxon>
        <taxon>Hexapoda</taxon>
        <taxon>Insecta</taxon>
        <taxon>Pterygota</taxon>
        <taxon>Neoptera</taxon>
        <taxon>Polyneoptera</taxon>
        <taxon>Dictyoptera</taxon>
        <taxon>Blattodea</taxon>
        <taxon>Blattoidea</taxon>
        <taxon>Blattidae</taxon>
        <taxon>Blattinae</taxon>
        <taxon>Periplaneta</taxon>
    </lineage>
</organism>
<accession>A0ABQ8TPD2</accession>
<dbReference type="EMBL" id="JAJSOF020000005">
    <property type="protein sequence ID" value="KAJ4448424.1"/>
    <property type="molecule type" value="Genomic_DNA"/>
</dbReference>
<comment type="caution">
    <text evidence="1">The sequence shown here is derived from an EMBL/GenBank/DDBJ whole genome shotgun (WGS) entry which is preliminary data.</text>
</comment>
<dbReference type="Proteomes" id="UP001148838">
    <property type="component" value="Unassembled WGS sequence"/>
</dbReference>
<evidence type="ECO:0000313" key="1">
    <source>
        <dbReference type="EMBL" id="KAJ4448424.1"/>
    </source>
</evidence>
<protein>
    <recommendedName>
        <fullName evidence="3">Per a allergen</fullName>
    </recommendedName>
</protein>
<evidence type="ECO:0008006" key="3">
    <source>
        <dbReference type="Google" id="ProtNLM"/>
    </source>
</evidence>
<gene>
    <name evidence="1" type="ORF">ANN_10440</name>
</gene>
<proteinExistence type="predicted"/>
<name>A0ABQ8TPD2_PERAM</name>